<dbReference type="AlphaFoldDB" id="A0A397ERC1"/>
<keyword evidence="9" id="KW-0812">Transmembrane</keyword>
<dbReference type="InterPro" id="IPR011060">
    <property type="entry name" value="RibuloseP-bd_barrel"/>
</dbReference>
<dbReference type="Proteomes" id="UP000286510">
    <property type="component" value="Unassembled WGS sequence"/>
</dbReference>
<evidence type="ECO:0000256" key="1">
    <source>
        <dbReference type="ARBA" id="ARBA00004733"/>
    </source>
</evidence>
<dbReference type="EC" id="4.2.1.20" evidence="3"/>
<gene>
    <name evidence="11" type="ORF">DYB26_001076</name>
    <name evidence="10" type="ORF">DYB31_000793</name>
</gene>
<comment type="catalytic activity">
    <reaction evidence="8">
        <text>(1S,2R)-1-C-(indol-3-yl)glycerol 3-phosphate + L-serine = D-glyceraldehyde 3-phosphate + L-tryptophan + H2O</text>
        <dbReference type="Rhea" id="RHEA:10532"/>
        <dbReference type="ChEBI" id="CHEBI:15377"/>
        <dbReference type="ChEBI" id="CHEBI:33384"/>
        <dbReference type="ChEBI" id="CHEBI:57912"/>
        <dbReference type="ChEBI" id="CHEBI:58866"/>
        <dbReference type="ChEBI" id="CHEBI:59776"/>
        <dbReference type="EC" id="4.2.1.20"/>
    </reaction>
</comment>
<dbReference type="VEuPathDB" id="FungiDB:H257_01767"/>
<dbReference type="EMBL" id="QUTE01016850">
    <property type="protein sequence ID" value="RHY95416.1"/>
    <property type="molecule type" value="Genomic_DNA"/>
</dbReference>
<dbReference type="GO" id="GO:0005829">
    <property type="term" value="C:cytosol"/>
    <property type="evidence" value="ECO:0007669"/>
    <property type="project" value="TreeGrafter"/>
</dbReference>
<evidence type="ECO:0000313" key="13">
    <source>
        <dbReference type="Proteomes" id="UP000286510"/>
    </source>
</evidence>
<keyword evidence="6" id="KW-0057">Aromatic amino acid biosynthesis</keyword>
<evidence type="ECO:0000256" key="7">
    <source>
        <dbReference type="ARBA" id="ARBA00023239"/>
    </source>
</evidence>
<dbReference type="InterPro" id="IPR002028">
    <property type="entry name" value="Trp_synthase_suA"/>
</dbReference>
<evidence type="ECO:0000313" key="10">
    <source>
        <dbReference type="EMBL" id="RHY95416.1"/>
    </source>
</evidence>
<comment type="caution">
    <text evidence="10">The sequence shown here is derived from an EMBL/GenBank/DDBJ whole genome shotgun (WGS) entry which is preliminary data.</text>
</comment>
<organism evidence="10 12">
    <name type="scientific">Aphanomyces astaci</name>
    <name type="common">Crayfish plague agent</name>
    <dbReference type="NCBI Taxonomy" id="112090"/>
    <lineage>
        <taxon>Eukaryota</taxon>
        <taxon>Sar</taxon>
        <taxon>Stramenopiles</taxon>
        <taxon>Oomycota</taxon>
        <taxon>Saprolegniomycetes</taxon>
        <taxon>Saprolegniales</taxon>
        <taxon>Verrucalvaceae</taxon>
        <taxon>Aphanomyces</taxon>
    </lineage>
</organism>
<reference evidence="12 13" key="1">
    <citation type="submission" date="2018-08" db="EMBL/GenBank/DDBJ databases">
        <title>Aphanomyces genome sequencing and annotation.</title>
        <authorList>
            <person name="Minardi D."/>
            <person name="Oidtmann B."/>
            <person name="Van Der Giezen M."/>
            <person name="Studholme D.J."/>
        </authorList>
    </citation>
    <scope>NUCLEOTIDE SEQUENCE [LARGE SCALE GENOMIC DNA]</scope>
    <source>
        <strain evidence="10 12">197901</strain>
        <strain evidence="11 13">FDL457</strain>
    </source>
</reference>
<accession>A0A397ERC1</accession>
<keyword evidence="9" id="KW-1133">Transmembrane helix</keyword>
<protein>
    <recommendedName>
        <fullName evidence="3">tryptophan synthase</fullName>
        <ecNumber evidence="3">4.2.1.20</ecNumber>
    </recommendedName>
</protein>
<comment type="pathway">
    <text evidence="1">Amino-acid biosynthesis; L-tryptophan biosynthesis; L-tryptophan from chorismate: step 5/5.</text>
</comment>
<dbReference type="SUPFAM" id="SSF51366">
    <property type="entry name" value="Ribulose-phoshate binding barrel"/>
    <property type="match status" value="1"/>
</dbReference>
<dbReference type="Pfam" id="PF00290">
    <property type="entry name" value="Trp_syntA"/>
    <property type="match status" value="1"/>
</dbReference>
<evidence type="ECO:0000256" key="3">
    <source>
        <dbReference type="ARBA" id="ARBA00012043"/>
    </source>
</evidence>
<keyword evidence="5" id="KW-0822">Tryptophan biosynthesis</keyword>
<dbReference type="GO" id="GO:0004834">
    <property type="term" value="F:tryptophan synthase activity"/>
    <property type="evidence" value="ECO:0007669"/>
    <property type="project" value="UniProtKB-EC"/>
</dbReference>
<dbReference type="Gene3D" id="3.20.20.70">
    <property type="entry name" value="Aldolase class I"/>
    <property type="match status" value="1"/>
</dbReference>
<evidence type="ECO:0000256" key="8">
    <source>
        <dbReference type="ARBA" id="ARBA00049047"/>
    </source>
</evidence>
<comment type="subunit">
    <text evidence="2">Tetramer of two alpha and two beta chains.</text>
</comment>
<dbReference type="UniPathway" id="UPA00035">
    <property type="reaction ID" value="UER00044"/>
</dbReference>
<evidence type="ECO:0000256" key="6">
    <source>
        <dbReference type="ARBA" id="ARBA00023141"/>
    </source>
</evidence>
<dbReference type="PANTHER" id="PTHR43406">
    <property type="entry name" value="TRYPTOPHAN SYNTHASE, ALPHA CHAIN"/>
    <property type="match status" value="1"/>
</dbReference>
<dbReference type="Proteomes" id="UP000266196">
    <property type="component" value="Unassembled WGS sequence"/>
</dbReference>
<evidence type="ECO:0000313" key="11">
    <source>
        <dbReference type="EMBL" id="RHZ40748.1"/>
    </source>
</evidence>
<evidence type="ECO:0000256" key="4">
    <source>
        <dbReference type="ARBA" id="ARBA00022605"/>
    </source>
</evidence>
<keyword evidence="9" id="KW-0472">Membrane</keyword>
<name>A0A397ERC1_APHAT</name>
<feature type="transmembrane region" description="Helical" evidence="9">
    <location>
        <begin position="40"/>
        <end position="59"/>
    </location>
</feature>
<keyword evidence="4" id="KW-0028">Amino-acid biosynthesis</keyword>
<evidence type="ECO:0000313" key="12">
    <source>
        <dbReference type="Proteomes" id="UP000266196"/>
    </source>
</evidence>
<dbReference type="PANTHER" id="PTHR43406:SF1">
    <property type="entry name" value="TRYPTOPHAN SYNTHASE ALPHA CHAIN, CHLOROPLASTIC"/>
    <property type="match status" value="1"/>
</dbReference>
<dbReference type="EMBL" id="QUTF01006222">
    <property type="protein sequence ID" value="RHZ40748.1"/>
    <property type="molecule type" value="Genomic_DNA"/>
</dbReference>
<keyword evidence="7" id="KW-0456">Lyase</keyword>
<evidence type="ECO:0000256" key="2">
    <source>
        <dbReference type="ARBA" id="ARBA00011270"/>
    </source>
</evidence>
<sequence>MSVALIAAVGSGFCYVVSLTGVTGSRNAMAVNLEEFVVRSILFLFLSLVSVSCTCVYVVRKHISLPLALGFGLSSKAHVQAAGKLVDGAVIGSKIVNVIDEAPRDQRAQKVKDFCLSITQ</sequence>
<evidence type="ECO:0000256" key="5">
    <source>
        <dbReference type="ARBA" id="ARBA00022822"/>
    </source>
</evidence>
<proteinExistence type="predicted"/>
<dbReference type="InterPro" id="IPR013785">
    <property type="entry name" value="Aldolase_TIM"/>
</dbReference>
<evidence type="ECO:0000256" key="9">
    <source>
        <dbReference type="SAM" id="Phobius"/>
    </source>
</evidence>